<dbReference type="RefSeq" id="XP_033680580.1">
    <property type="nucleotide sequence ID" value="XM_033829678.1"/>
</dbReference>
<evidence type="ECO:0000256" key="1">
    <source>
        <dbReference type="SAM" id="MobiDB-lite"/>
    </source>
</evidence>
<name>A0A6A6I5H8_9PLEO</name>
<organism evidence="2 3">
    <name type="scientific">Trematosphaeria pertusa</name>
    <dbReference type="NCBI Taxonomy" id="390896"/>
    <lineage>
        <taxon>Eukaryota</taxon>
        <taxon>Fungi</taxon>
        <taxon>Dikarya</taxon>
        <taxon>Ascomycota</taxon>
        <taxon>Pezizomycotina</taxon>
        <taxon>Dothideomycetes</taxon>
        <taxon>Pleosporomycetidae</taxon>
        <taxon>Pleosporales</taxon>
        <taxon>Massarineae</taxon>
        <taxon>Trematosphaeriaceae</taxon>
        <taxon>Trematosphaeria</taxon>
    </lineage>
</organism>
<evidence type="ECO:0000313" key="3">
    <source>
        <dbReference type="Proteomes" id="UP000800094"/>
    </source>
</evidence>
<feature type="region of interest" description="Disordered" evidence="1">
    <location>
        <begin position="1"/>
        <end position="27"/>
    </location>
</feature>
<sequence>MLPPATSATHLVPKRPRLPLTPLNQPINAPHTRVKTVLHAPDTLPKLFVKPVELCELGRPFSMFCP</sequence>
<reference evidence="2" key="1">
    <citation type="journal article" date="2020" name="Stud. Mycol.">
        <title>101 Dothideomycetes genomes: a test case for predicting lifestyles and emergence of pathogens.</title>
        <authorList>
            <person name="Haridas S."/>
            <person name="Albert R."/>
            <person name="Binder M."/>
            <person name="Bloem J."/>
            <person name="Labutti K."/>
            <person name="Salamov A."/>
            <person name="Andreopoulos B."/>
            <person name="Baker S."/>
            <person name="Barry K."/>
            <person name="Bills G."/>
            <person name="Bluhm B."/>
            <person name="Cannon C."/>
            <person name="Castanera R."/>
            <person name="Culley D."/>
            <person name="Daum C."/>
            <person name="Ezra D."/>
            <person name="Gonzalez J."/>
            <person name="Henrissat B."/>
            <person name="Kuo A."/>
            <person name="Liang C."/>
            <person name="Lipzen A."/>
            <person name="Lutzoni F."/>
            <person name="Magnuson J."/>
            <person name="Mondo S."/>
            <person name="Nolan M."/>
            <person name="Ohm R."/>
            <person name="Pangilinan J."/>
            <person name="Park H.-J."/>
            <person name="Ramirez L."/>
            <person name="Alfaro M."/>
            <person name="Sun H."/>
            <person name="Tritt A."/>
            <person name="Yoshinaga Y."/>
            <person name="Zwiers L.-H."/>
            <person name="Turgeon B."/>
            <person name="Goodwin S."/>
            <person name="Spatafora J."/>
            <person name="Crous P."/>
            <person name="Grigoriev I."/>
        </authorList>
    </citation>
    <scope>NUCLEOTIDE SEQUENCE</scope>
    <source>
        <strain evidence="2">CBS 122368</strain>
    </source>
</reference>
<protein>
    <submittedName>
        <fullName evidence="2">Uncharacterized protein</fullName>
    </submittedName>
</protein>
<dbReference type="AlphaFoldDB" id="A0A6A6I5H8"/>
<dbReference type="EMBL" id="ML987200">
    <property type="protein sequence ID" value="KAF2245576.1"/>
    <property type="molecule type" value="Genomic_DNA"/>
</dbReference>
<proteinExistence type="predicted"/>
<dbReference type="GeneID" id="54583008"/>
<keyword evidence="3" id="KW-1185">Reference proteome</keyword>
<dbReference type="Proteomes" id="UP000800094">
    <property type="component" value="Unassembled WGS sequence"/>
</dbReference>
<gene>
    <name evidence="2" type="ORF">BU26DRAFT_521993</name>
</gene>
<accession>A0A6A6I5H8</accession>
<evidence type="ECO:0000313" key="2">
    <source>
        <dbReference type="EMBL" id="KAF2245576.1"/>
    </source>
</evidence>